<dbReference type="Gene3D" id="3.40.720.10">
    <property type="entry name" value="Alkaline Phosphatase, subunit A"/>
    <property type="match status" value="1"/>
</dbReference>
<sequence length="455" mass="49393">MNDRVPGNRFSRRELLRVGGLGTLGISLPQLLAAQTSGAEQRNQQASKADACIVIFLNGGPSHLDMWDMKPAGPIEIRGEFDPIPTSLTGVNVCEHLPLLARQMHRVTLIRSMNHSVNNSHAAAVYAALTGHDRGEQGGGAKPDDHPSPGAVLAKLRPAPTGALPYITLPYKTKEGAAGPLQPGFLAGFMGAAYDPFWVLDDPNKPDFHVRNLSLPDGLALERMNARRGLLSSLDRGLGGKSNQTLASMDDFQRQAFELLTSNQAQRAFKLNEEPASVRDRYGRNIYGQSVLLARRLIEAKTRVVTMSWAPHANATWDTHGQNFRSLKTTLLPQFDAACSSLIEDLAQRGLLERTLVAVLGDFGRTPKINNNAGRDHWNSCYSIMLAGGGIKAGLVYGASDRSGATPIQSPVTPGDIVATIYRLLGIDHHHILYDTLNRPHTVVPQARIIQDLIA</sequence>
<dbReference type="KEGG" id="gaz:Pan241w_17620"/>
<accession>A0A517RCT7</accession>
<proteinExistence type="predicted"/>
<dbReference type="RefSeq" id="WP_145213724.1">
    <property type="nucleotide sequence ID" value="NZ_CP036269.1"/>
</dbReference>
<dbReference type="InterPro" id="IPR017850">
    <property type="entry name" value="Alkaline_phosphatase_core_sf"/>
</dbReference>
<dbReference type="PANTHER" id="PTHR43737">
    <property type="entry name" value="BLL7424 PROTEIN"/>
    <property type="match status" value="1"/>
</dbReference>
<dbReference type="PROSITE" id="PS51318">
    <property type="entry name" value="TAT"/>
    <property type="match status" value="1"/>
</dbReference>
<dbReference type="InterPro" id="IPR006311">
    <property type="entry name" value="TAT_signal"/>
</dbReference>
<name>A0A517RCT7_9PLAN</name>
<evidence type="ECO:0000313" key="3">
    <source>
        <dbReference type="Proteomes" id="UP000317171"/>
    </source>
</evidence>
<dbReference type="EMBL" id="CP036269">
    <property type="protein sequence ID" value="QDT41699.1"/>
    <property type="molecule type" value="Genomic_DNA"/>
</dbReference>
<dbReference type="Pfam" id="PF07394">
    <property type="entry name" value="DUF1501"/>
    <property type="match status" value="1"/>
</dbReference>
<dbReference type="PANTHER" id="PTHR43737:SF1">
    <property type="entry name" value="DUF1501 DOMAIN-CONTAINING PROTEIN"/>
    <property type="match status" value="1"/>
</dbReference>
<feature type="compositionally biased region" description="Basic and acidic residues" evidence="1">
    <location>
        <begin position="132"/>
        <end position="147"/>
    </location>
</feature>
<evidence type="ECO:0008006" key="4">
    <source>
        <dbReference type="Google" id="ProtNLM"/>
    </source>
</evidence>
<dbReference type="SUPFAM" id="SSF53649">
    <property type="entry name" value="Alkaline phosphatase-like"/>
    <property type="match status" value="1"/>
</dbReference>
<evidence type="ECO:0000313" key="2">
    <source>
        <dbReference type="EMBL" id="QDT41699.1"/>
    </source>
</evidence>
<dbReference type="AlphaFoldDB" id="A0A517RCT7"/>
<organism evidence="2 3">
    <name type="scientific">Gimesia alba</name>
    <dbReference type="NCBI Taxonomy" id="2527973"/>
    <lineage>
        <taxon>Bacteria</taxon>
        <taxon>Pseudomonadati</taxon>
        <taxon>Planctomycetota</taxon>
        <taxon>Planctomycetia</taxon>
        <taxon>Planctomycetales</taxon>
        <taxon>Planctomycetaceae</taxon>
        <taxon>Gimesia</taxon>
    </lineage>
</organism>
<dbReference type="Proteomes" id="UP000317171">
    <property type="component" value="Chromosome"/>
</dbReference>
<feature type="region of interest" description="Disordered" evidence="1">
    <location>
        <begin position="132"/>
        <end position="152"/>
    </location>
</feature>
<dbReference type="OrthoDB" id="127333at2"/>
<gene>
    <name evidence="2" type="ORF">Pan241w_17620</name>
</gene>
<dbReference type="InterPro" id="IPR010869">
    <property type="entry name" value="DUF1501"/>
</dbReference>
<reference evidence="2 3" key="1">
    <citation type="submission" date="2019-02" db="EMBL/GenBank/DDBJ databases">
        <title>Deep-cultivation of Planctomycetes and their phenomic and genomic characterization uncovers novel biology.</title>
        <authorList>
            <person name="Wiegand S."/>
            <person name="Jogler M."/>
            <person name="Boedeker C."/>
            <person name="Pinto D."/>
            <person name="Vollmers J."/>
            <person name="Rivas-Marin E."/>
            <person name="Kohn T."/>
            <person name="Peeters S.H."/>
            <person name="Heuer A."/>
            <person name="Rast P."/>
            <person name="Oberbeckmann S."/>
            <person name="Bunk B."/>
            <person name="Jeske O."/>
            <person name="Meyerdierks A."/>
            <person name="Storesund J.E."/>
            <person name="Kallscheuer N."/>
            <person name="Luecker S."/>
            <person name="Lage O.M."/>
            <person name="Pohl T."/>
            <person name="Merkel B.J."/>
            <person name="Hornburger P."/>
            <person name="Mueller R.-W."/>
            <person name="Bruemmer F."/>
            <person name="Labrenz M."/>
            <person name="Spormann A.M."/>
            <person name="Op den Camp H."/>
            <person name="Overmann J."/>
            <person name="Amann R."/>
            <person name="Jetten M.S.M."/>
            <person name="Mascher T."/>
            <person name="Medema M.H."/>
            <person name="Devos D.P."/>
            <person name="Kaster A.-K."/>
            <person name="Ovreas L."/>
            <person name="Rohde M."/>
            <person name="Galperin M.Y."/>
            <person name="Jogler C."/>
        </authorList>
    </citation>
    <scope>NUCLEOTIDE SEQUENCE [LARGE SCALE GENOMIC DNA]</scope>
    <source>
        <strain evidence="2 3">Pan241w</strain>
    </source>
</reference>
<evidence type="ECO:0000256" key="1">
    <source>
        <dbReference type="SAM" id="MobiDB-lite"/>
    </source>
</evidence>
<keyword evidence="3" id="KW-1185">Reference proteome</keyword>
<protein>
    <recommendedName>
        <fullName evidence="4">Sulfatase</fullName>
    </recommendedName>
</protein>